<organism evidence="2 3">
    <name type="scientific">Rhizomicrobium palustre</name>
    <dbReference type="NCBI Taxonomy" id="189966"/>
    <lineage>
        <taxon>Bacteria</taxon>
        <taxon>Pseudomonadati</taxon>
        <taxon>Pseudomonadota</taxon>
        <taxon>Alphaproteobacteria</taxon>
        <taxon>Micropepsales</taxon>
        <taxon>Micropepsaceae</taxon>
        <taxon>Rhizomicrobium</taxon>
    </lineage>
</organism>
<dbReference type="NCBIfam" id="TIGR04433">
    <property type="entry name" value="UrcA_uranyl"/>
    <property type="match status" value="1"/>
</dbReference>
<gene>
    <name evidence="2" type="ORF">FHS83_003500</name>
</gene>
<dbReference type="AlphaFoldDB" id="A0A846N4S3"/>
<reference evidence="2 3" key="1">
    <citation type="submission" date="2020-03" db="EMBL/GenBank/DDBJ databases">
        <title>Genomic Encyclopedia of Type Strains, Phase IV (KMG-IV): sequencing the most valuable type-strain genomes for metagenomic binning, comparative biology and taxonomic classification.</title>
        <authorList>
            <person name="Goeker M."/>
        </authorList>
    </citation>
    <scope>NUCLEOTIDE SEQUENCE [LARGE SCALE GENOMIC DNA]</scope>
    <source>
        <strain evidence="2 3">DSM 19867</strain>
    </source>
</reference>
<feature type="signal peptide" evidence="1">
    <location>
        <begin position="1"/>
        <end position="21"/>
    </location>
</feature>
<dbReference type="RefSeq" id="WP_167084523.1">
    <property type="nucleotide sequence ID" value="NZ_BAAADC010000001.1"/>
</dbReference>
<name>A0A846N4S3_9PROT</name>
<accession>A0A846N4S3</accession>
<keyword evidence="3" id="KW-1185">Reference proteome</keyword>
<dbReference type="Proteomes" id="UP000570514">
    <property type="component" value="Unassembled WGS sequence"/>
</dbReference>
<dbReference type="EMBL" id="JAASRM010000001">
    <property type="protein sequence ID" value="NIK90182.1"/>
    <property type="molecule type" value="Genomic_DNA"/>
</dbReference>
<dbReference type="InterPro" id="IPR030972">
    <property type="entry name" value="UrcA_uranyl"/>
</dbReference>
<feature type="chain" id="PRO_5032899451" evidence="1">
    <location>
        <begin position="22"/>
        <end position="110"/>
    </location>
</feature>
<evidence type="ECO:0000313" key="3">
    <source>
        <dbReference type="Proteomes" id="UP000570514"/>
    </source>
</evidence>
<evidence type="ECO:0000313" key="2">
    <source>
        <dbReference type="EMBL" id="NIK90182.1"/>
    </source>
</evidence>
<comment type="caution">
    <text evidence="2">The sequence shown here is derived from an EMBL/GenBank/DDBJ whole genome shotgun (WGS) entry which is preliminary data.</text>
</comment>
<proteinExistence type="predicted"/>
<sequence length="110" mass="11622">MTRFLTALALSACTVFAAASAAPQISVSYADLDLARPAGATTLINRIRVAAETVCGSADIRDLAAFRRRSACVTEAMDNAIRSVNAPLVARVYGKPQLIVGEPRFNIAAR</sequence>
<keyword evidence="1" id="KW-0732">Signal</keyword>
<protein>
    <submittedName>
        <fullName evidence="2">UrcA family protein</fullName>
    </submittedName>
</protein>
<evidence type="ECO:0000256" key="1">
    <source>
        <dbReference type="SAM" id="SignalP"/>
    </source>
</evidence>